<dbReference type="Proteomes" id="UP000887540">
    <property type="component" value="Unplaced"/>
</dbReference>
<keyword evidence="1" id="KW-1133">Transmembrane helix</keyword>
<reference evidence="3" key="1">
    <citation type="submission" date="2022-11" db="UniProtKB">
        <authorList>
            <consortium name="WormBaseParasite"/>
        </authorList>
    </citation>
    <scope>IDENTIFICATION</scope>
</reference>
<organism evidence="2 3">
    <name type="scientific">Acrobeloides nanus</name>
    <dbReference type="NCBI Taxonomy" id="290746"/>
    <lineage>
        <taxon>Eukaryota</taxon>
        <taxon>Metazoa</taxon>
        <taxon>Ecdysozoa</taxon>
        <taxon>Nematoda</taxon>
        <taxon>Chromadorea</taxon>
        <taxon>Rhabditida</taxon>
        <taxon>Tylenchina</taxon>
        <taxon>Cephalobomorpha</taxon>
        <taxon>Cephaloboidea</taxon>
        <taxon>Cephalobidae</taxon>
        <taxon>Acrobeloides</taxon>
    </lineage>
</organism>
<name>A0A914CAX1_9BILA</name>
<dbReference type="AlphaFoldDB" id="A0A914CAX1"/>
<feature type="transmembrane region" description="Helical" evidence="1">
    <location>
        <begin position="6"/>
        <end position="26"/>
    </location>
</feature>
<keyword evidence="1" id="KW-0812">Transmembrane</keyword>
<proteinExistence type="predicted"/>
<evidence type="ECO:0000313" key="2">
    <source>
        <dbReference type="Proteomes" id="UP000887540"/>
    </source>
</evidence>
<protein>
    <submittedName>
        <fullName evidence="3">Uncharacterized protein</fullName>
    </submittedName>
</protein>
<evidence type="ECO:0000256" key="1">
    <source>
        <dbReference type="SAM" id="Phobius"/>
    </source>
</evidence>
<evidence type="ECO:0000313" key="3">
    <source>
        <dbReference type="WBParaSite" id="ACRNAN_Path_732.g2777.t1"/>
    </source>
</evidence>
<accession>A0A914CAX1</accession>
<sequence length="92" mass="10595">MFISLAALVGFSFFAFIILSIILCCITHKAWKQVKKYQEEDKLLKQRIETRDLNTLEENEKKLKQMVASAVDKLHESLGTKDNKAFSINTMT</sequence>
<dbReference type="WBParaSite" id="ACRNAN_Path_732.g2777.t1">
    <property type="protein sequence ID" value="ACRNAN_Path_732.g2777.t1"/>
    <property type="gene ID" value="ACRNAN_Path_732.g2777"/>
</dbReference>
<keyword evidence="1" id="KW-0472">Membrane</keyword>
<keyword evidence="2" id="KW-1185">Reference proteome</keyword>